<dbReference type="PROSITE" id="PS01159">
    <property type="entry name" value="WW_DOMAIN_1"/>
    <property type="match status" value="2"/>
</dbReference>
<sequence length="974" mass="105378">MGKRKERRLAAMSSAGRRFKLDLFAEPSGDLGGSSDKGEVGGDDDSNSRAGLPNSPSSSGGFEERQRPENPLLLLGQYSDEEVDEELSKDHDQVIVENFLADFDDEAKVAATEGCEDVGGTADEDLSAQKVEHRNIENASASVDVEERVVGENGDLHSDDLHREVESTEQVSVAATSDIQVDGDAGSCWKVVLHEESNQYYYWNTMTGETSWDVPGSYVERKAEVGSEGRDNPVMGTNISSLTLDMGLDGDMAVQPIDKSREATDSSCEIKEFYIHQPEMELVNERYNSSVAYDYKGGHAVSGDTVENSFLPNSALYWGTTVPWNLSSTSRDASFGNGSATGVDLEKDMDYVNLSSHLLRHTESLLERLKSLNGSKGHLLGNEKITKYILEVEIRLCDIKSLFSYGSSLLPFWLHSQRQLNQLEASVNEVCHEFAAADVCDIEATNKPQERIDDITADAKESSAICPPDNGNVAELPQETHNTVSFNTEHVLPVESSGPLSDSGGGGPGEVRGVATTAELASKSLVQSGEDVDMDVEMEVEDAYAASDATTGDTTGAPVEQLVYSTPPAKHELPEAEVVVGVPPPPDEDWIPPPPPDDEPFPPPPPDEPPESHVPPPPSDVEAVQPFSYAEPYNMTYPGSQFQYYGQGNTEVPSNSFYAPADACQIGVSLPQLYYEVPNMYPSVAPVVVNPLEPVAYYGYQDGTVPHVPGVSVIETSGVLVPSHGNIGSDHLGLVEARSETGHSSVSNAKAGVSSVGGETGIVSAEVSINPLSVEAPSTISTMQSIYVSSTPITAAAATATTITTTSAPSAAVPKVQSKVSRNKKRTVAVVSTLKSNKKVSSLVDKWKAAKEELHEDEEDEPEEAYEILEKKRRREIEKWCAQQIASGEAKDNANFQPLGGDWRERVKRRRAKLASEAAQNPSEGLADGNQQPDLDELSRDLPSGWQAFWDDSSRQVYYGNSATSETTWIRPTY</sequence>
<dbReference type="PANTHER" id="PTHR47852:SF2">
    <property type="entry name" value="WW DOMAIN-CONTAINING PROTEIN"/>
    <property type="match status" value="1"/>
</dbReference>
<feature type="domain" description="WW" evidence="2">
    <location>
        <begin position="940"/>
        <end position="974"/>
    </location>
</feature>
<feature type="region of interest" description="Disordered" evidence="1">
    <location>
        <begin position="579"/>
        <end position="622"/>
    </location>
</feature>
<organism evidence="3 4">
    <name type="scientific">Escallonia herrerae</name>
    <dbReference type="NCBI Taxonomy" id="1293975"/>
    <lineage>
        <taxon>Eukaryota</taxon>
        <taxon>Viridiplantae</taxon>
        <taxon>Streptophyta</taxon>
        <taxon>Embryophyta</taxon>
        <taxon>Tracheophyta</taxon>
        <taxon>Spermatophyta</taxon>
        <taxon>Magnoliopsida</taxon>
        <taxon>eudicotyledons</taxon>
        <taxon>Gunneridae</taxon>
        <taxon>Pentapetalae</taxon>
        <taxon>asterids</taxon>
        <taxon>campanulids</taxon>
        <taxon>Escalloniales</taxon>
        <taxon>Escalloniaceae</taxon>
        <taxon>Escallonia</taxon>
    </lineage>
</organism>
<feature type="region of interest" description="Disordered" evidence="1">
    <location>
        <begin position="493"/>
        <end position="512"/>
    </location>
</feature>
<dbReference type="PROSITE" id="PS50020">
    <property type="entry name" value="WW_DOMAIN_2"/>
    <property type="match status" value="2"/>
</dbReference>
<dbReference type="PANTHER" id="PTHR47852">
    <property type="entry name" value="OS06G0298400 PROTEIN"/>
    <property type="match status" value="1"/>
</dbReference>
<dbReference type="InterPro" id="IPR036020">
    <property type="entry name" value="WW_dom_sf"/>
</dbReference>
<feature type="domain" description="WW" evidence="2">
    <location>
        <begin position="189"/>
        <end position="217"/>
    </location>
</feature>
<dbReference type="Pfam" id="PF00397">
    <property type="entry name" value="WW"/>
    <property type="match status" value="2"/>
</dbReference>
<dbReference type="SUPFAM" id="SSF51045">
    <property type="entry name" value="WW domain"/>
    <property type="match status" value="2"/>
</dbReference>
<proteinExistence type="predicted"/>
<dbReference type="EMBL" id="JAVXUP010000754">
    <property type="protein sequence ID" value="KAK3021543.1"/>
    <property type="molecule type" value="Genomic_DNA"/>
</dbReference>
<dbReference type="InterPro" id="IPR001202">
    <property type="entry name" value="WW_dom"/>
</dbReference>
<dbReference type="AlphaFoldDB" id="A0AA88W811"/>
<feature type="region of interest" description="Disordered" evidence="1">
    <location>
        <begin position="908"/>
        <end position="941"/>
    </location>
</feature>
<evidence type="ECO:0000313" key="4">
    <source>
        <dbReference type="Proteomes" id="UP001188597"/>
    </source>
</evidence>
<keyword evidence="4" id="KW-1185">Reference proteome</keyword>
<evidence type="ECO:0000256" key="1">
    <source>
        <dbReference type="SAM" id="MobiDB-lite"/>
    </source>
</evidence>
<feature type="region of interest" description="Disordered" evidence="1">
    <location>
        <begin position="22"/>
        <end position="75"/>
    </location>
</feature>
<comment type="caution">
    <text evidence="3">The sequence shown here is derived from an EMBL/GenBank/DDBJ whole genome shotgun (WGS) entry which is preliminary data.</text>
</comment>
<name>A0AA88W811_9ASTE</name>
<evidence type="ECO:0000259" key="2">
    <source>
        <dbReference type="PROSITE" id="PS50020"/>
    </source>
</evidence>
<evidence type="ECO:0000313" key="3">
    <source>
        <dbReference type="EMBL" id="KAK3021543.1"/>
    </source>
</evidence>
<feature type="compositionally biased region" description="Acidic residues" evidence="1">
    <location>
        <begin position="586"/>
        <end position="600"/>
    </location>
</feature>
<feature type="compositionally biased region" description="Polar residues" evidence="1">
    <location>
        <begin position="918"/>
        <end position="933"/>
    </location>
</feature>
<dbReference type="SMART" id="SM00456">
    <property type="entry name" value="WW"/>
    <property type="match status" value="2"/>
</dbReference>
<dbReference type="Proteomes" id="UP001188597">
    <property type="component" value="Unassembled WGS sequence"/>
</dbReference>
<accession>A0AA88W811</accession>
<dbReference type="CDD" id="cd00201">
    <property type="entry name" value="WW"/>
    <property type="match status" value="2"/>
</dbReference>
<feature type="compositionally biased region" description="Pro residues" evidence="1">
    <location>
        <begin position="601"/>
        <end position="619"/>
    </location>
</feature>
<gene>
    <name evidence="3" type="ORF">RJ639_046491</name>
</gene>
<dbReference type="Gene3D" id="2.20.70.10">
    <property type="match status" value="2"/>
</dbReference>
<reference evidence="3" key="1">
    <citation type="submission" date="2022-12" db="EMBL/GenBank/DDBJ databases">
        <title>Draft genome assemblies for two species of Escallonia (Escalloniales).</title>
        <authorList>
            <person name="Chanderbali A."/>
            <person name="Dervinis C."/>
            <person name="Anghel I."/>
            <person name="Soltis D."/>
            <person name="Soltis P."/>
            <person name="Zapata F."/>
        </authorList>
    </citation>
    <scope>NUCLEOTIDE SEQUENCE</scope>
    <source>
        <strain evidence="3">UCBG64.0493</strain>
        <tissue evidence="3">Leaf</tissue>
    </source>
</reference>
<protein>
    <recommendedName>
        <fullName evidence="2">WW domain-containing protein</fullName>
    </recommendedName>
</protein>